<dbReference type="NCBIfam" id="TIGR02937">
    <property type="entry name" value="sigma70-ECF"/>
    <property type="match status" value="1"/>
</dbReference>
<dbReference type="GO" id="GO:0016987">
    <property type="term" value="F:sigma factor activity"/>
    <property type="evidence" value="ECO:0007669"/>
    <property type="project" value="UniProtKB-KW"/>
</dbReference>
<dbReference type="SUPFAM" id="SSF88659">
    <property type="entry name" value="Sigma3 and sigma4 domains of RNA polymerase sigma factors"/>
    <property type="match status" value="1"/>
</dbReference>
<evidence type="ECO:0000313" key="6">
    <source>
        <dbReference type="Proteomes" id="UP000676194"/>
    </source>
</evidence>
<accession>A0A8E6EUR4</accession>
<dbReference type="SUPFAM" id="SSF88946">
    <property type="entry name" value="Sigma2 domain of RNA polymerase sigma factors"/>
    <property type="match status" value="1"/>
</dbReference>
<dbReference type="AlphaFoldDB" id="A0A8E6EUR4"/>
<evidence type="ECO:0000256" key="4">
    <source>
        <dbReference type="ARBA" id="ARBA00023163"/>
    </source>
</evidence>
<dbReference type="InterPro" id="IPR013325">
    <property type="entry name" value="RNA_pol_sigma_r2"/>
</dbReference>
<sequence>MTAIPHADPDAPSRTLLSPCTQETFKAFHDENHGRLFWYLRSLRLQKETIEDIMQLVWQKAFMQSSAGTVEKINVAWLKKVAYREAIDLIRKDATRNKHIRADENIQQMESPESAVLEVSEHGENLKNCLDGLSEAERVVISKWSEGVKPVVIAEQAGKPAETIYKMVHHIKARLKVCMETKSGITHGERPTGGRS</sequence>
<dbReference type="KEGG" id="tsph:KIH39_08915"/>
<keyword evidence="6" id="KW-1185">Reference proteome</keyword>
<evidence type="ECO:0000256" key="3">
    <source>
        <dbReference type="ARBA" id="ARBA00023082"/>
    </source>
</evidence>
<gene>
    <name evidence="5" type="ORF">KIH39_08915</name>
</gene>
<reference evidence="5" key="1">
    <citation type="submission" date="2021-05" db="EMBL/GenBank/DDBJ databases">
        <title>Complete genome sequence of the cellulolytic planctomycete Telmatocola sphagniphila SP2T and characterization of the first cellulase from planctomycetes.</title>
        <authorList>
            <person name="Rakitin A.L."/>
            <person name="Beletsky A.V."/>
            <person name="Naumoff D.G."/>
            <person name="Kulichevskaya I.S."/>
            <person name="Mardanov A.V."/>
            <person name="Ravin N.V."/>
            <person name="Dedysh S.N."/>
        </authorList>
    </citation>
    <scope>NUCLEOTIDE SEQUENCE</scope>
    <source>
        <strain evidence="5">SP2T</strain>
    </source>
</reference>
<dbReference type="Gene3D" id="1.10.1740.10">
    <property type="match status" value="1"/>
</dbReference>
<organism evidence="5 6">
    <name type="scientific">Telmatocola sphagniphila</name>
    <dbReference type="NCBI Taxonomy" id="1123043"/>
    <lineage>
        <taxon>Bacteria</taxon>
        <taxon>Pseudomonadati</taxon>
        <taxon>Planctomycetota</taxon>
        <taxon>Planctomycetia</taxon>
        <taxon>Gemmatales</taxon>
        <taxon>Gemmataceae</taxon>
    </lineage>
</organism>
<dbReference type="InterPro" id="IPR013324">
    <property type="entry name" value="RNA_pol_sigma_r3/r4-like"/>
</dbReference>
<dbReference type="InterPro" id="IPR036388">
    <property type="entry name" value="WH-like_DNA-bd_sf"/>
</dbReference>
<proteinExistence type="inferred from homology"/>
<dbReference type="PANTHER" id="PTHR43133:SF51">
    <property type="entry name" value="RNA POLYMERASE SIGMA FACTOR"/>
    <property type="match status" value="1"/>
</dbReference>
<dbReference type="EMBL" id="CP074694">
    <property type="protein sequence ID" value="QVL34009.1"/>
    <property type="molecule type" value="Genomic_DNA"/>
</dbReference>
<keyword evidence="3" id="KW-0731">Sigma factor</keyword>
<dbReference type="InterPro" id="IPR039425">
    <property type="entry name" value="RNA_pol_sigma-70-like"/>
</dbReference>
<keyword evidence="4" id="KW-0804">Transcription</keyword>
<evidence type="ECO:0000256" key="2">
    <source>
        <dbReference type="ARBA" id="ARBA00023015"/>
    </source>
</evidence>
<evidence type="ECO:0000256" key="1">
    <source>
        <dbReference type="ARBA" id="ARBA00010641"/>
    </source>
</evidence>
<keyword evidence="2" id="KW-0805">Transcription regulation</keyword>
<comment type="similarity">
    <text evidence="1">Belongs to the sigma-70 factor family. ECF subfamily.</text>
</comment>
<evidence type="ECO:0000313" key="5">
    <source>
        <dbReference type="EMBL" id="QVL34009.1"/>
    </source>
</evidence>
<dbReference type="Proteomes" id="UP000676194">
    <property type="component" value="Chromosome"/>
</dbReference>
<protein>
    <submittedName>
        <fullName evidence="5">Sigma-70 family RNA polymerase sigma factor</fullName>
    </submittedName>
</protein>
<dbReference type="RefSeq" id="WP_213498985.1">
    <property type="nucleotide sequence ID" value="NZ_CP074694.1"/>
</dbReference>
<dbReference type="GO" id="GO:0006352">
    <property type="term" value="P:DNA-templated transcription initiation"/>
    <property type="evidence" value="ECO:0007669"/>
    <property type="project" value="InterPro"/>
</dbReference>
<dbReference type="Gene3D" id="1.10.10.10">
    <property type="entry name" value="Winged helix-like DNA-binding domain superfamily/Winged helix DNA-binding domain"/>
    <property type="match status" value="1"/>
</dbReference>
<dbReference type="InterPro" id="IPR014284">
    <property type="entry name" value="RNA_pol_sigma-70_dom"/>
</dbReference>
<name>A0A8E6EUR4_9BACT</name>
<dbReference type="PANTHER" id="PTHR43133">
    <property type="entry name" value="RNA POLYMERASE ECF-TYPE SIGMA FACTO"/>
    <property type="match status" value="1"/>
</dbReference>